<evidence type="ECO:0000313" key="2">
    <source>
        <dbReference type="EMBL" id="MBO1321607.1"/>
    </source>
</evidence>
<feature type="chain" id="PRO_5035224067" evidence="1">
    <location>
        <begin position="21"/>
        <end position="49"/>
    </location>
</feature>
<feature type="signal peptide" evidence="1">
    <location>
        <begin position="1"/>
        <end position="20"/>
    </location>
</feature>
<evidence type="ECO:0000256" key="1">
    <source>
        <dbReference type="SAM" id="SignalP"/>
    </source>
</evidence>
<accession>A0A8J7Q6T1</accession>
<keyword evidence="1" id="KW-0732">Signal</keyword>
<proteinExistence type="predicted"/>
<dbReference type="RefSeq" id="WP_207861580.1">
    <property type="nucleotide sequence ID" value="NZ_JAFREP010000025.1"/>
</dbReference>
<protein>
    <submittedName>
        <fullName evidence="2">Uncharacterized protein</fullName>
    </submittedName>
</protein>
<comment type="caution">
    <text evidence="2">The sequence shown here is derived from an EMBL/GenBank/DDBJ whole genome shotgun (WGS) entry which is preliminary data.</text>
</comment>
<organism evidence="2 3">
    <name type="scientific">Acanthopleuribacter pedis</name>
    <dbReference type="NCBI Taxonomy" id="442870"/>
    <lineage>
        <taxon>Bacteria</taxon>
        <taxon>Pseudomonadati</taxon>
        <taxon>Acidobacteriota</taxon>
        <taxon>Holophagae</taxon>
        <taxon>Acanthopleuribacterales</taxon>
        <taxon>Acanthopleuribacteraceae</taxon>
        <taxon>Acanthopleuribacter</taxon>
    </lineage>
</organism>
<dbReference type="EMBL" id="JAFREP010000025">
    <property type="protein sequence ID" value="MBO1321607.1"/>
    <property type="molecule type" value="Genomic_DNA"/>
</dbReference>
<dbReference type="Proteomes" id="UP000664417">
    <property type="component" value="Unassembled WGS sequence"/>
</dbReference>
<gene>
    <name evidence="2" type="ORF">J3U88_24225</name>
</gene>
<sequence length="49" mass="5369">MKKFALIMFSLVALAPVANAKDCLAVYNECSRMGGNRICIMLYVACINP</sequence>
<reference evidence="2" key="1">
    <citation type="submission" date="2021-03" db="EMBL/GenBank/DDBJ databases">
        <authorList>
            <person name="Wang G."/>
        </authorList>
    </citation>
    <scope>NUCLEOTIDE SEQUENCE</scope>
    <source>
        <strain evidence="2">KCTC 12899</strain>
    </source>
</reference>
<keyword evidence="3" id="KW-1185">Reference proteome</keyword>
<name>A0A8J7Q6T1_9BACT</name>
<dbReference type="AlphaFoldDB" id="A0A8J7Q6T1"/>
<evidence type="ECO:0000313" key="3">
    <source>
        <dbReference type="Proteomes" id="UP000664417"/>
    </source>
</evidence>